<dbReference type="PANTHER" id="PTHR33154:SF33">
    <property type="entry name" value="TRANSCRIPTIONAL REPRESSOR SDPR"/>
    <property type="match status" value="1"/>
</dbReference>
<dbReference type="InterPro" id="IPR036390">
    <property type="entry name" value="WH_DNA-bd_sf"/>
</dbReference>
<evidence type="ECO:0000256" key="2">
    <source>
        <dbReference type="ARBA" id="ARBA00023125"/>
    </source>
</evidence>
<dbReference type="AlphaFoldDB" id="A0AAE4MCS6"/>
<keyword evidence="4" id="KW-0175">Coiled coil</keyword>
<feature type="domain" description="HTH arsR-type" evidence="5">
    <location>
        <begin position="9"/>
        <end position="83"/>
    </location>
</feature>
<evidence type="ECO:0000256" key="1">
    <source>
        <dbReference type="ARBA" id="ARBA00023015"/>
    </source>
</evidence>
<dbReference type="InterPro" id="IPR001845">
    <property type="entry name" value="HTH_ArsR_DNA-bd_dom"/>
</dbReference>
<dbReference type="InterPro" id="IPR051081">
    <property type="entry name" value="HTH_MetalResp_TranReg"/>
</dbReference>
<keyword evidence="2" id="KW-0238">DNA-binding</keyword>
<dbReference type="RefSeq" id="WP_338093964.1">
    <property type="nucleotide sequence ID" value="NZ_JAWDKA010000003.1"/>
</dbReference>
<keyword evidence="3" id="KW-0804">Transcription</keyword>
<dbReference type="Gene3D" id="1.10.10.10">
    <property type="entry name" value="Winged helix-like DNA-binding domain superfamily/Winged helix DNA-binding domain"/>
    <property type="match status" value="1"/>
</dbReference>
<evidence type="ECO:0000313" key="6">
    <source>
        <dbReference type="EMBL" id="MDV0441567.1"/>
    </source>
</evidence>
<dbReference type="InterPro" id="IPR036388">
    <property type="entry name" value="WH-like_DNA-bd_sf"/>
</dbReference>
<gene>
    <name evidence="6" type="ORF">McpAg1_07660</name>
</gene>
<dbReference type="GO" id="GO:0003700">
    <property type="term" value="F:DNA-binding transcription factor activity"/>
    <property type="evidence" value="ECO:0007669"/>
    <property type="project" value="InterPro"/>
</dbReference>
<keyword evidence="1" id="KW-0805">Transcription regulation</keyword>
<name>A0AAE4MCS6_9EURY</name>
<reference evidence="6" key="1">
    <citation type="submission" date="2023-06" db="EMBL/GenBank/DDBJ databases">
        <title>Genome sequence of Methancorpusculaceae sp. Ag1.</title>
        <authorList>
            <person name="Protasov E."/>
            <person name="Platt K."/>
            <person name="Poehlein A."/>
            <person name="Daniel R."/>
            <person name="Brune A."/>
        </authorList>
    </citation>
    <scope>NUCLEOTIDE SEQUENCE</scope>
    <source>
        <strain evidence="6">Ag1</strain>
    </source>
</reference>
<keyword evidence="7" id="KW-1185">Reference proteome</keyword>
<dbReference type="SMART" id="SM00418">
    <property type="entry name" value="HTH_ARSR"/>
    <property type="match status" value="1"/>
</dbReference>
<proteinExistence type="predicted"/>
<feature type="coiled-coil region" evidence="4">
    <location>
        <begin position="115"/>
        <end position="142"/>
    </location>
</feature>
<evidence type="ECO:0000256" key="3">
    <source>
        <dbReference type="ARBA" id="ARBA00023163"/>
    </source>
</evidence>
<organism evidence="6 7">
    <name type="scientific">Methanorbis furvi</name>
    <dbReference type="NCBI Taxonomy" id="3028299"/>
    <lineage>
        <taxon>Archaea</taxon>
        <taxon>Methanobacteriati</taxon>
        <taxon>Methanobacteriota</taxon>
        <taxon>Stenosarchaea group</taxon>
        <taxon>Methanomicrobia</taxon>
        <taxon>Methanomicrobiales</taxon>
        <taxon>Methanocorpusculaceae</taxon>
        <taxon>Methanorbis</taxon>
    </lineage>
</organism>
<sequence>MMDQDAIAHLLDILGNRNRRRIIELLRQKPCFVTEISDRLVINPKAVIEHLAIMQREDVISFYQDEKRRKYYYLVQDFQLSVKMSVPEQPPQSRPVAEVSDDSNAPPLTDKILMIRRLLDSREKLIEHLEAVEKDIDEMMNDVIVSGRGVFQNSIESEILLALIYTPLTPIELADTVGHSIPEVTGSLRTLAAKGYVESEAGRYRIKGTQKSMVVPVQPALPMRL</sequence>
<evidence type="ECO:0000313" key="7">
    <source>
        <dbReference type="Proteomes" id="UP001273136"/>
    </source>
</evidence>
<dbReference type="Proteomes" id="UP001273136">
    <property type="component" value="Unassembled WGS sequence"/>
</dbReference>
<dbReference type="InterPro" id="IPR011991">
    <property type="entry name" value="ArsR-like_HTH"/>
</dbReference>
<comment type="caution">
    <text evidence="6">The sequence shown here is derived from an EMBL/GenBank/DDBJ whole genome shotgun (WGS) entry which is preliminary data.</text>
</comment>
<dbReference type="CDD" id="cd00090">
    <property type="entry name" value="HTH_ARSR"/>
    <property type="match status" value="1"/>
</dbReference>
<protein>
    <recommendedName>
        <fullName evidence="5">HTH arsR-type domain-containing protein</fullName>
    </recommendedName>
</protein>
<dbReference type="PANTHER" id="PTHR33154">
    <property type="entry name" value="TRANSCRIPTIONAL REGULATOR, ARSR FAMILY"/>
    <property type="match status" value="1"/>
</dbReference>
<dbReference type="EMBL" id="JAWDKA010000003">
    <property type="protein sequence ID" value="MDV0441567.1"/>
    <property type="molecule type" value="Genomic_DNA"/>
</dbReference>
<evidence type="ECO:0000256" key="4">
    <source>
        <dbReference type="SAM" id="Coils"/>
    </source>
</evidence>
<dbReference type="Pfam" id="PF01022">
    <property type="entry name" value="HTH_5"/>
    <property type="match status" value="1"/>
</dbReference>
<evidence type="ECO:0000259" key="5">
    <source>
        <dbReference type="SMART" id="SM00418"/>
    </source>
</evidence>
<accession>A0AAE4MCS6</accession>
<dbReference type="GO" id="GO:0003677">
    <property type="term" value="F:DNA binding"/>
    <property type="evidence" value="ECO:0007669"/>
    <property type="project" value="UniProtKB-KW"/>
</dbReference>
<dbReference type="SUPFAM" id="SSF46785">
    <property type="entry name" value="Winged helix' DNA-binding domain"/>
    <property type="match status" value="2"/>
</dbReference>